<evidence type="ECO:0008006" key="4">
    <source>
        <dbReference type="Google" id="ProtNLM"/>
    </source>
</evidence>
<organism evidence="2 3">
    <name type="scientific">Yoonia tamlensis</name>
    <dbReference type="NCBI Taxonomy" id="390270"/>
    <lineage>
        <taxon>Bacteria</taxon>
        <taxon>Pseudomonadati</taxon>
        <taxon>Pseudomonadota</taxon>
        <taxon>Alphaproteobacteria</taxon>
        <taxon>Rhodobacterales</taxon>
        <taxon>Paracoccaceae</taxon>
        <taxon>Yoonia</taxon>
    </lineage>
</organism>
<keyword evidence="1" id="KW-0472">Membrane</keyword>
<dbReference type="EMBL" id="FOYP01000001">
    <property type="protein sequence ID" value="SFR38607.1"/>
    <property type="molecule type" value="Genomic_DNA"/>
</dbReference>
<feature type="transmembrane region" description="Helical" evidence="1">
    <location>
        <begin position="114"/>
        <end position="137"/>
    </location>
</feature>
<evidence type="ECO:0000256" key="1">
    <source>
        <dbReference type="SAM" id="Phobius"/>
    </source>
</evidence>
<dbReference type="STRING" id="390270.SAMN04488005_1256"/>
<reference evidence="3" key="1">
    <citation type="submission" date="2016-10" db="EMBL/GenBank/DDBJ databases">
        <authorList>
            <person name="Varghese N."/>
            <person name="Submissions S."/>
        </authorList>
    </citation>
    <scope>NUCLEOTIDE SEQUENCE [LARGE SCALE GENOMIC DNA]</scope>
    <source>
        <strain evidence="3">DSM 26879</strain>
    </source>
</reference>
<protein>
    <recommendedName>
        <fullName evidence="4">Tellurite resistance protein</fullName>
    </recommendedName>
</protein>
<dbReference type="NCBIfam" id="NF033773">
    <property type="entry name" value="tellur_TrgA"/>
    <property type="match status" value="1"/>
</dbReference>
<keyword evidence="1" id="KW-1133">Transmembrane helix</keyword>
<keyword evidence="1" id="KW-0812">Transmembrane</keyword>
<dbReference type="RefSeq" id="WP_090200415.1">
    <property type="nucleotide sequence ID" value="NZ_FOYP01000001.1"/>
</dbReference>
<dbReference type="OrthoDB" id="7869508at2"/>
<evidence type="ECO:0000313" key="2">
    <source>
        <dbReference type="EMBL" id="SFR38607.1"/>
    </source>
</evidence>
<proteinExistence type="predicted"/>
<keyword evidence="3" id="KW-1185">Reference proteome</keyword>
<dbReference type="Proteomes" id="UP000199478">
    <property type="component" value="Unassembled WGS sequence"/>
</dbReference>
<feature type="transmembrane region" description="Helical" evidence="1">
    <location>
        <begin position="7"/>
        <end position="28"/>
    </location>
</feature>
<dbReference type="InterPro" id="IPR047784">
    <property type="entry name" value="TrgA"/>
</dbReference>
<gene>
    <name evidence="2" type="ORF">SAMN04488005_1256</name>
</gene>
<feature type="transmembrane region" description="Helical" evidence="1">
    <location>
        <begin position="68"/>
        <end position="86"/>
    </location>
</feature>
<sequence>MPTAGRLTGAVIYALFGWYIAGIAVPYFPESHAPDFLIPVCAGLGVFYGWRICGTNAGKGYNAATGQGLTMAFLFSVSILYIIGFTRMITRAMRMDYDGPVEAIMASFTETFRVALYFLDVRMIASVVIGAVIGAWITEFVARRYP</sequence>
<dbReference type="AlphaFoldDB" id="A0A1I6G959"/>
<name>A0A1I6G959_9RHOB</name>
<accession>A0A1I6G959</accession>
<evidence type="ECO:0000313" key="3">
    <source>
        <dbReference type="Proteomes" id="UP000199478"/>
    </source>
</evidence>